<dbReference type="InterPro" id="IPR017441">
    <property type="entry name" value="Protein_kinase_ATP_BS"/>
</dbReference>
<evidence type="ECO:0000256" key="7">
    <source>
        <dbReference type="ARBA" id="ARBA00022777"/>
    </source>
</evidence>
<keyword evidence="4" id="KW-0597">Phosphoprotein</keyword>
<name>A0AAV3NYA8_LITER</name>
<evidence type="ECO:0000313" key="13">
    <source>
        <dbReference type="EMBL" id="GAA0144419.1"/>
    </source>
</evidence>
<keyword evidence="8 10" id="KW-0067">ATP-binding</keyword>
<organism evidence="13 14">
    <name type="scientific">Lithospermum erythrorhizon</name>
    <name type="common">Purple gromwell</name>
    <name type="synonym">Lithospermum officinale var. erythrorhizon</name>
    <dbReference type="NCBI Taxonomy" id="34254"/>
    <lineage>
        <taxon>Eukaryota</taxon>
        <taxon>Viridiplantae</taxon>
        <taxon>Streptophyta</taxon>
        <taxon>Embryophyta</taxon>
        <taxon>Tracheophyta</taxon>
        <taxon>Spermatophyta</taxon>
        <taxon>Magnoliopsida</taxon>
        <taxon>eudicotyledons</taxon>
        <taxon>Gunneridae</taxon>
        <taxon>Pentapetalae</taxon>
        <taxon>asterids</taxon>
        <taxon>lamiids</taxon>
        <taxon>Boraginales</taxon>
        <taxon>Boraginaceae</taxon>
        <taxon>Boraginoideae</taxon>
        <taxon>Lithospermeae</taxon>
        <taxon>Lithospermum</taxon>
    </lineage>
</organism>
<dbReference type="FunFam" id="3.10.20.90:FF:000058">
    <property type="entry name" value="Octicosapeptide/phox/Bem1p domain kinase superfamily protein"/>
    <property type="match status" value="1"/>
</dbReference>
<evidence type="ECO:0000256" key="3">
    <source>
        <dbReference type="ARBA" id="ARBA00022527"/>
    </source>
</evidence>
<dbReference type="GO" id="GO:0009734">
    <property type="term" value="P:auxin-activated signaling pathway"/>
    <property type="evidence" value="ECO:0007669"/>
    <property type="project" value="UniProtKB-KW"/>
</dbReference>
<dbReference type="PANTHER" id="PTHR23257">
    <property type="entry name" value="SERINE-THREONINE PROTEIN KINASE"/>
    <property type="match status" value="1"/>
</dbReference>
<dbReference type="EMBL" id="BAABME010000642">
    <property type="protein sequence ID" value="GAA0144419.1"/>
    <property type="molecule type" value="Genomic_DNA"/>
</dbReference>
<evidence type="ECO:0000256" key="10">
    <source>
        <dbReference type="PROSITE-ProRule" id="PRU10141"/>
    </source>
</evidence>
<dbReference type="PRINTS" id="PR00109">
    <property type="entry name" value="TYRKINASE"/>
</dbReference>
<evidence type="ECO:0000256" key="6">
    <source>
        <dbReference type="ARBA" id="ARBA00022741"/>
    </source>
</evidence>
<protein>
    <submittedName>
        <fullName evidence="13">Non-receptor serine/threonine protein kinase</fullName>
    </submittedName>
</protein>
<dbReference type="GO" id="GO:0005737">
    <property type="term" value="C:cytoplasm"/>
    <property type="evidence" value="ECO:0007669"/>
    <property type="project" value="UniProtKB-SubCell"/>
</dbReference>
<feature type="binding site" evidence="10">
    <location>
        <position position="800"/>
    </location>
    <ligand>
        <name>ATP</name>
        <dbReference type="ChEBI" id="CHEBI:30616"/>
    </ligand>
</feature>
<dbReference type="SUPFAM" id="SSF56112">
    <property type="entry name" value="Protein kinase-like (PK-like)"/>
    <property type="match status" value="1"/>
</dbReference>
<feature type="domain" description="Protein kinase" evidence="12">
    <location>
        <begin position="769"/>
        <end position="1034"/>
    </location>
</feature>
<evidence type="ECO:0000256" key="4">
    <source>
        <dbReference type="ARBA" id="ARBA00022553"/>
    </source>
</evidence>
<dbReference type="InterPro" id="IPR008271">
    <property type="entry name" value="Ser/Thr_kinase_AS"/>
</dbReference>
<accession>A0AAV3NYA8</accession>
<feature type="compositionally biased region" description="Polar residues" evidence="11">
    <location>
        <begin position="344"/>
        <end position="356"/>
    </location>
</feature>
<evidence type="ECO:0000259" key="12">
    <source>
        <dbReference type="PROSITE" id="PS50011"/>
    </source>
</evidence>
<keyword evidence="3 13" id="KW-0723">Serine/threonine-protein kinase</keyword>
<dbReference type="Pfam" id="PF07714">
    <property type="entry name" value="PK_Tyr_Ser-Thr"/>
    <property type="match status" value="1"/>
</dbReference>
<dbReference type="Gene3D" id="3.10.20.90">
    <property type="entry name" value="Phosphatidylinositol 3-kinase Catalytic Subunit, Chain A, domain 1"/>
    <property type="match status" value="1"/>
</dbReference>
<dbReference type="AlphaFoldDB" id="A0AAV3NYA8"/>
<dbReference type="SMART" id="SM00666">
    <property type="entry name" value="PB1"/>
    <property type="match status" value="1"/>
</dbReference>
<keyword evidence="9" id="KW-0927">Auxin signaling pathway</keyword>
<keyword evidence="14" id="KW-1185">Reference proteome</keyword>
<dbReference type="CDD" id="cd13999">
    <property type="entry name" value="STKc_MAP3K-like"/>
    <property type="match status" value="1"/>
</dbReference>
<dbReference type="GO" id="GO:0005524">
    <property type="term" value="F:ATP binding"/>
    <property type="evidence" value="ECO:0007669"/>
    <property type="project" value="UniProtKB-UniRule"/>
</dbReference>
<dbReference type="InterPro" id="IPR000719">
    <property type="entry name" value="Prot_kinase_dom"/>
</dbReference>
<dbReference type="InterPro" id="IPR050167">
    <property type="entry name" value="Ser_Thr_protein_kinase"/>
</dbReference>
<feature type="compositionally biased region" description="Low complexity" evidence="11">
    <location>
        <begin position="323"/>
        <end position="338"/>
    </location>
</feature>
<dbReference type="SMART" id="SM00220">
    <property type="entry name" value="S_TKc"/>
    <property type="match status" value="1"/>
</dbReference>
<reference evidence="13 14" key="1">
    <citation type="submission" date="2024-01" db="EMBL/GenBank/DDBJ databases">
        <title>The complete chloroplast genome sequence of Lithospermum erythrorhizon: insights into the phylogenetic relationship among Boraginaceae species and the maternal lineages of purple gromwells.</title>
        <authorList>
            <person name="Okada T."/>
            <person name="Watanabe K."/>
        </authorList>
    </citation>
    <scope>NUCLEOTIDE SEQUENCE [LARGE SCALE GENOMIC DNA]</scope>
</reference>
<dbReference type="SUPFAM" id="SSF54277">
    <property type="entry name" value="CAD &amp; PB1 domains"/>
    <property type="match status" value="1"/>
</dbReference>
<evidence type="ECO:0000256" key="9">
    <source>
        <dbReference type="ARBA" id="ARBA00023294"/>
    </source>
</evidence>
<dbReference type="InterPro" id="IPR001245">
    <property type="entry name" value="Ser-Thr/Tyr_kinase_cat_dom"/>
</dbReference>
<keyword evidence="2" id="KW-0963">Cytoplasm</keyword>
<dbReference type="InterPro" id="IPR000270">
    <property type="entry name" value="PB1_dom"/>
</dbReference>
<keyword evidence="7 13" id="KW-0418">Kinase</keyword>
<dbReference type="PROSITE" id="PS00107">
    <property type="entry name" value="PROTEIN_KINASE_ATP"/>
    <property type="match status" value="1"/>
</dbReference>
<evidence type="ECO:0000313" key="14">
    <source>
        <dbReference type="Proteomes" id="UP001454036"/>
    </source>
</evidence>
<dbReference type="PROSITE" id="PS50011">
    <property type="entry name" value="PROTEIN_KINASE_DOM"/>
    <property type="match status" value="1"/>
</dbReference>
<sequence length="1050" mass="118814">MTSEEPGTSSNQINEDLTSLVSSDEYYCNNGLRNISLQTGEEFSHEFLRERVMPRKIPSADDVNRSQQKRVANNVMQNPHLVYEDLTGLLGISRKDSESSGTEAVDFVSAQGNANEIESKSHNNIDTRCEYWECSTGMDQVNRFSEESLIDRVPQSPSTPLVDAYESPQSLHHPYMGSGISTDSFSGGKIKFLCSFGGKILPRPNDLKLRYAGGETRIISIRKNVTFSALSKKTGAIWNQPHIIKYQLPGEDLDALISVSSDEDLHHMLEEYHDLERTSQRLRIFLISSNDSDSPCSVEGRTNQQNNVDYNYVSAVNNMMGTSSVKSSSRESQASQASHVGDSPLQQFDNHNGGSVSNAKSKFLNPTFQFVNKPHAFTKSYIPSPPMSPATMQHKDPKTSYFKEFEYPTFQGDYDFNNTFTLHQPVYDDPFNVDFYNYHPNDGGPTTNYKRSGYVGDNQPLNLLSHVGDTQKHYLSCSPKYDQERINPRWDLFKESPRCSESSFFAKDKFDQEYDIHKMPHAHSESKLQNVDRIRLFLEEELNSQLPFVDEKSPTLAMSSSCQEMKMQERDRSYDEVFEIHRPPISESGNMNEELSVVKAGQIGLMETNDNFLKQKSDYKLSTDELEAFINYEMEDILGTTSQQGSFGLQPDRCPKMEDQEPKTPFEDYSVKEFSSTNSTDLDKNVFPKENILDFSIDFPIEPVIVEDVTDKISCTSLHSSDDVPFVQDESRRQSSDAEIDKGVSIDDATILEMEAGIYGLQIIKNVDLEEQQELGSGTFGTVYHGKWRGTDVAIKRIKKSCFAGRASEQERLTKDFWREAQILSKLHHPNVVAFYGVVPDGPGGTLATVTEYMVNGSLRHALVKKDRMLDRRRKLMIALDAAFGMEYLHLKDIVHFDLKCDNLLVNLGDPQRPVCKVGDFGLSRIKRNTLVSGGVRGTLPWMAPELLNGSSSRVSEKVDVFSFGIVMWEILTGEEPYANMHCGAIIGGIVNNTLRPPIPERCDSEWKKLMEECWSPDPSIRPSFTEITNRLRVMSNALQPKRFNRVIRR</sequence>
<comment type="subcellular location">
    <subcellularLocation>
        <location evidence="1">Cytoplasm</location>
    </subcellularLocation>
</comment>
<dbReference type="GO" id="GO:0010928">
    <property type="term" value="P:regulation of auxin mediated signaling pathway"/>
    <property type="evidence" value="ECO:0007669"/>
    <property type="project" value="UniProtKB-ARBA"/>
</dbReference>
<dbReference type="InterPro" id="IPR011009">
    <property type="entry name" value="Kinase-like_dom_sf"/>
</dbReference>
<evidence type="ECO:0000256" key="5">
    <source>
        <dbReference type="ARBA" id="ARBA00022679"/>
    </source>
</evidence>
<dbReference type="Gene3D" id="1.10.510.10">
    <property type="entry name" value="Transferase(Phosphotransferase) domain 1"/>
    <property type="match status" value="1"/>
</dbReference>
<dbReference type="Pfam" id="PF00564">
    <property type="entry name" value="PB1"/>
    <property type="match status" value="1"/>
</dbReference>
<dbReference type="CDD" id="cd06410">
    <property type="entry name" value="PB1_UP2"/>
    <property type="match status" value="1"/>
</dbReference>
<evidence type="ECO:0000256" key="8">
    <source>
        <dbReference type="ARBA" id="ARBA00022840"/>
    </source>
</evidence>
<dbReference type="Proteomes" id="UP001454036">
    <property type="component" value="Unassembled WGS sequence"/>
</dbReference>
<keyword evidence="6 10" id="KW-0547">Nucleotide-binding</keyword>
<dbReference type="FunFam" id="3.30.200.20:FF:000081">
    <property type="entry name" value="Octicosapeptide/phox/Bem1p domain kinase superfamily protein"/>
    <property type="match status" value="1"/>
</dbReference>
<dbReference type="Gene3D" id="3.30.200.20">
    <property type="entry name" value="Phosphorylase Kinase, domain 1"/>
    <property type="match status" value="1"/>
</dbReference>
<dbReference type="PANTHER" id="PTHR23257:SF842">
    <property type="entry name" value="KINASE SUPERFAMILY WITH OCTICOSAPEPTIDE_PHOX_BEM1P DOMAIN-CONTAINING PROTEIN"/>
    <property type="match status" value="1"/>
</dbReference>
<feature type="region of interest" description="Disordered" evidence="11">
    <location>
        <begin position="322"/>
        <end position="356"/>
    </location>
</feature>
<gene>
    <name evidence="13" type="ORF">LIER_04870</name>
</gene>
<keyword evidence="5" id="KW-0808">Transferase</keyword>
<dbReference type="FunFam" id="1.10.510.10:FF:000142">
    <property type="entry name" value="Octicosapeptide/phox/Bem1p domain kinase superfamily protein"/>
    <property type="match status" value="1"/>
</dbReference>
<dbReference type="GO" id="GO:0004674">
    <property type="term" value="F:protein serine/threonine kinase activity"/>
    <property type="evidence" value="ECO:0007669"/>
    <property type="project" value="UniProtKB-KW"/>
</dbReference>
<dbReference type="PROSITE" id="PS00108">
    <property type="entry name" value="PROTEIN_KINASE_ST"/>
    <property type="match status" value="1"/>
</dbReference>
<evidence type="ECO:0000256" key="11">
    <source>
        <dbReference type="SAM" id="MobiDB-lite"/>
    </source>
</evidence>
<comment type="caution">
    <text evidence="13">The sequence shown here is derived from an EMBL/GenBank/DDBJ whole genome shotgun (WGS) entry which is preliminary data.</text>
</comment>
<evidence type="ECO:0000256" key="2">
    <source>
        <dbReference type="ARBA" id="ARBA00022490"/>
    </source>
</evidence>
<proteinExistence type="predicted"/>
<evidence type="ECO:0000256" key="1">
    <source>
        <dbReference type="ARBA" id="ARBA00004496"/>
    </source>
</evidence>